<evidence type="ECO:0000313" key="4">
    <source>
        <dbReference type="Proteomes" id="UP000306740"/>
    </source>
</evidence>
<dbReference type="Gene3D" id="3.40.50.300">
    <property type="entry name" value="P-loop containing nucleotide triphosphate hydrolases"/>
    <property type="match status" value="1"/>
</dbReference>
<name>A0A5C4MMC7_9ACTN</name>
<dbReference type="InterPro" id="IPR027417">
    <property type="entry name" value="P-loop_NTPase"/>
</dbReference>
<dbReference type="AlphaFoldDB" id="A0A5C4MMC7"/>
<dbReference type="EMBL" id="VDFR01000071">
    <property type="protein sequence ID" value="TNC44893.1"/>
    <property type="molecule type" value="Genomic_DNA"/>
</dbReference>
<accession>A0A5C4MMC7</accession>
<evidence type="ECO:0008006" key="5">
    <source>
        <dbReference type="Google" id="ProtNLM"/>
    </source>
</evidence>
<organism evidence="3 4">
    <name type="scientific">Mumia zhuanghuii</name>
    <dbReference type="NCBI Taxonomy" id="2585211"/>
    <lineage>
        <taxon>Bacteria</taxon>
        <taxon>Bacillati</taxon>
        <taxon>Actinomycetota</taxon>
        <taxon>Actinomycetes</taxon>
        <taxon>Propionibacteriales</taxon>
        <taxon>Nocardioidaceae</taxon>
        <taxon>Mumia</taxon>
    </lineage>
</organism>
<sequence length="430" mass="43645">MSVPVLIAAGDAAWEAELVSAALRTRDITVVRRCVDVTDAVATAVSGAVALALVSVELPGLDPDAVQRITRRGVVVVAVTPDAGAVEAERVAAGLGIEAVVPLARLASIATLARTGDPAAGPALTGPALTGPALTGPALTGQDARTSGTGSEGGHVSPEDPGPCEGVLTAVWGPAGAPGRSTVARGLAAALAARGRRSILVDADVDGGTQAPALALLDEVSGLLAAARDANGSRLSAEALARHLRWIGPDLGVLTGLPRAERWPGLRASAYEAVLTTARDLADDVVVDLGFCLDDAGDHAVDGAGPRRTAIARHTLEVADEVVVVGLPDPVGLSRLARAVLDLRSRCDAEVLVVVNQMRGSLGWSTREIGETVERFTGVAPAVFLPYDRASLDHCLVHGLTPHEGASGSAFQRALSGLAADLVSRALELA</sequence>
<dbReference type="OrthoDB" id="3217709at2"/>
<comment type="caution">
    <text evidence="3">The sequence shown here is derived from an EMBL/GenBank/DDBJ whole genome shotgun (WGS) entry which is preliminary data.</text>
</comment>
<evidence type="ECO:0000313" key="3">
    <source>
        <dbReference type="EMBL" id="TNC44893.1"/>
    </source>
</evidence>
<reference evidence="3 4" key="1">
    <citation type="submission" date="2019-05" db="EMBL/GenBank/DDBJ databases">
        <title>Mumia sp. nov., isolated from the intestinal contents of plateau pika (Ochotona curzoniae) in the Qinghai-Tibet plateau of China.</title>
        <authorList>
            <person name="Tian Z."/>
        </authorList>
    </citation>
    <scope>NUCLEOTIDE SEQUENCE [LARGE SCALE GENOMIC DNA]</scope>
    <source>
        <strain evidence="4">527</strain>
        <strain evidence="3">Z527</strain>
    </source>
</reference>
<feature type="region of interest" description="Disordered" evidence="1">
    <location>
        <begin position="123"/>
        <end position="165"/>
    </location>
</feature>
<gene>
    <name evidence="3" type="ORF">FHE65_15800</name>
    <name evidence="2" type="ORF">FHE65_31700</name>
</gene>
<dbReference type="EMBL" id="VDFR01000206">
    <property type="protein sequence ID" value="TNC31246.1"/>
    <property type="molecule type" value="Genomic_DNA"/>
</dbReference>
<proteinExistence type="predicted"/>
<evidence type="ECO:0000256" key="1">
    <source>
        <dbReference type="SAM" id="MobiDB-lite"/>
    </source>
</evidence>
<dbReference type="SUPFAM" id="SSF52540">
    <property type="entry name" value="P-loop containing nucleoside triphosphate hydrolases"/>
    <property type="match status" value="1"/>
</dbReference>
<protein>
    <recommendedName>
        <fullName evidence="5">CobQ/CobB/MinD/ParA nucleotide binding domain-containing protein</fullName>
    </recommendedName>
</protein>
<evidence type="ECO:0000313" key="2">
    <source>
        <dbReference type="EMBL" id="TNC31246.1"/>
    </source>
</evidence>
<feature type="compositionally biased region" description="Low complexity" evidence="1">
    <location>
        <begin position="123"/>
        <end position="141"/>
    </location>
</feature>
<dbReference type="Proteomes" id="UP000306740">
    <property type="component" value="Unassembled WGS sequence"/>
</dbReference>
<dbReference type="RefSeq" id="WP_139106215.1">
    <property type="nucleotide sequence ID" value="NZ_VDFR01000071.1"/>
</dbReference>